<dbReference type="Pfam" id="PF07261">
    <property type="entry name" value="DnaB_2"/>
    <property type="match status" value="1"/>
</dbReference>
<name>A0A1J0GKR9_9CLOT</name>
<dbReference type="KEGG" id="ceu:A7L45_18600"/>
<dbReference type="EMBL" id="CP015756">
    <property type="protein sequence ID" value="APC41929.1"/>
    <property type="molecule type" value="Genomic_DNA"/>
</dbReference>
<evidence type="ECO:0000313" key="4">
    <source>
        <dbReference type="Proteomes" id="UP000182569"/>
    </source>
</evidence>
<dbReference type="PANTHER" id="PTHR37293">
    <property type="entry name" value="PHAGE REPLICATION PROTEIN-RELATED"/>
    <property type="match status" value="1"/>
</dbReference>
<dbReference type="Gene3D" id="1.10.10.630">
    <property type="entry name" value="DnaD domain-like"/>
    <property type="match status" value="1"/>
</dbReference>
<dbReference type="NCBIfam" id="TIGR01446">
    <property type="entry name" value="DnaD_dom"/>
    <property type="match status" value="1"/>
</dbReference>
<sequence length="368" mass="42381">MAKYRQIYTEFWSDTFVLELDSQEKLFYLYLLTNTKSTQCGIYELSPRLISLETGYDKVLVNELLKKFCDYKKILYCEETNEIMVLNWIKYNFPNNPNVIACIKKEAQKIKSKVLLKILYEKYEAAGLDVNNIFNGLVVNVIPTDINDLSPINQEHSEDQSNNIIVMDTADESNETRFIKPLDTPLIGATKHMPSNRIRNKEEVVINKEQRIINKEEVEEEEVPKADVTTKKSLITRSENPAATAVGIKSIIKIFEENIHVITPLVYEKILDFTKHVSYEVIIMAIKEAVNYNAKNIKYISSVINSWISEGIKTAKEVVTYQKQWNRNNSSNSINSGSHSVKSGSFCDYEQRTYDFDLLEKQLLGIAQ</sequence>
<proteinExistence type="inferred from homology"/>
<dbReference type="InterPro" id="IPR034829">
    <property type="entry name" value="DnaD-like_sf"/>
</dbReference>
<dbReference type="OrthoDB" id="3199595at2"/>
<evidence type="ECO:0000259" key="2">
    <source>
        <dbReference type="Pfam" id="PF07261"/>
    </source>
</evidence>
<protein>
    <recommendedName>
        <fullName evidence="2">DnaB/C C-terminal domain-containing protein</fullName>
    </recommendedName>
</protein>
<dbReference type="AlphaFoldDB" id="A0A1J0GKR9"/>
<accession>A0A1J0GKR9</accession>
<dbReference type="InterPro" id="IPR006343">
    <property type="entry name" value="DnaB/C_C"/>
</dbReference>
<dbReference type="STRING" id="1552.A7L45_18600"/>
<dbReference type="SUPFAM" id="SSF158499">
    <property type="entry name" value="DnaD domain-like"/>
    <property type="match status" value="1"/>
</dbReference>
<comment type="similarity">
    <text evidence="1">Belongs to the DnaB/DnaD family.</text>
</comment>
<dbReference type="Proteomes" id="UP000182569">
    <property type="component" value="Chromosome"/>
</dbReference>
<dbReference type="RefSeq" id="WP_071614222.1">
    <property type="nucleotide sequence ID" value="NZ_CP015756.1"/>
</dbReference>
<evidence type="ECO:0000256" key="1">
    <source>
        <dbReference type="ARBA" id="ARBA00093462"/>
    </source>
</evidence>
<gene>
    <name evidence="3" type="ORF">A7L45_18600</name>
</gene>
<organism evidence="3 4">
    <name type="scientific">Clostridium estertheticum subsp. estertheticum</name>
    <dbReference type="NCBI Taxonomy" id="1552"/>
    <lineage>
        <taxon>Bacteria</taxon>
        <taxon>Bacillati</taxon>
        <taxon>Bacillota</taxon>
        <taxon>Clostridia</taxon>
        <taxon>Eubacteriales</taxon>
        <taxon>Clostridiaceae</taxon>
        <taxon>Clostridium</taxon>
    </lineage>
</organism>
<dbReference type="PANTHER" id="PTHR37293:SF5">
    <property type="entry name" value="DNA REPLICATION PROTEIN"/>
    <property type="match status" value="1"/>
</dbReference>
<dbReference type="InterPro" id="IPR053162">
    <property type="entry name" value="DnaD"/>
</dbReference>
<keyword evidence="4" id="KW-1185">Reference proteome</keyword>
<evidence type="ECO:0000313" key="3">
    <source>
        <dbReference type="EMBL" id="APC41929.1"/>
    </source>
</evidence>
<reference evidence="4" key="1">
    <citation type="journal article" date="2016" name="Front. Microbiol.">
        <title>Complete Genome Sequence of Clostridium estertheticum DSM 8809, a Microbe Identified in Spoiled Vacuum Packed Beef.</title>
        <authorList>
            <person name="Yu Z."/>
            <person name="Gunn L."/>
            <person name="Brennan E."/>
            <person name="Reid R."/>
            <person name="Wall P.G."/>
            <person name="Gaora O.P."/>
            <person name="Hurley D."/>
            <person name="Bolton D."/>
            <person name="Fanning S."/>
        </authorList>
    </citation>
    <scope>NUCLEOTIDE SEQUENCE [LARGE SCALE GENOMIC DNA]</scope>
    <source>
        <strain evidence="4">DSM 8809</strain>
    </source>
</reference>
<feature type="domain" description="DnaB/C C-terminal" evidence="2">
    <location>
        <begin position="253"/>
        <end position="321"/>
    </location>
</feature>